<organism evidence="9 10">
    <name type="scientific">Siculibacillus lacustris</name>
    <dbReference type="NCBI Taxonomy" id="1549641"/>
    <lineage>
        <taxon>Bacteria</taxon>
        <taxon>Pseudomonadati</taxon>
        <taxon>Pseudomonadota</taxon>
        <taxon>Alphaproteobacteria</taxon>
        <taxon>Hyphomicrobiales</taxon>
        <taxon>Ancalomicrobiaceae</taxon>
        <taxon>Siculibacillus</taxon>
    </lineage>
</organism>
<dbReference type="Gene3D" id="1.10.3720.10">
    <property type="entry name" value="MetI-like"/>
    <property type="match status" value="1"/>
</dbReference>
<dbReference type="PANTHER" id="PTHR30151">
    <property type="entry name" value="ALKANE SULFONATE ABC TRANSPORTER-RELATED, MEMBRANE SUBUNIT"/>
    <property type="match status" value="1"/>
</dbReference>
<dbReference type="EMBL" id="SJFN01000003">
    <property type="protein sequence ID" value="TBW40815.1"/>
    <property type="molecule type" value="Genomic_DNA"/>
</dbReference>
<feature type="transmembrane region" description="Helical" evidence="7">
    <location>
        <begin position="181"/>
        <end position="201"/>
    </location>
</feature>
<evidence type="ECO:0000256" key="3">
    <source>
        <dbReference type="ARBA" id="ARBA00022475"/>
    </source>
</evidence>
<dbReference type="Proteomes" id="UP000292781">
    <property type="component" value="Unassembled WGS sequence"/>
</dbReference>
<dbReference type="GO" id="GO:0055085">
    <property type="term" value="P:transmembrane transport"/>
    <property type="evidence" value="ECO:0007669"/>
    <property type="project" value="InterPro"/>
</dbReference>
<dbReference type="SUPFAM" id="SSF161098">
    <property type="entry name" value="MetI-like"/>
    <property type="match status" value="1"/>
</dbReference>
<dbReference type="CDD" id="cd06261">
    <property type="entry name" value="TM_PBP2"/>
    <property type="match status" value="1"/>
</dbReference>
<sequence length="217" mass="22711">MLPGPSAVPVAFLKELRAGVWPAAVASSLGHYALGLAVGAVLGVALGVACGLLPVVDALTSGVVRLLRPIPGLAWVPFAIIWFGVDLRAAVFIIATGVFWIVFFAAHGAVRGVDRDLIEVAQAFGYRSAWARLGKIVLPAASPGILVGLRTALGQAWMAVVAAELFGVPGLGQRMMQASSLLATDVVVVYMLTMAALYGLFDSGFVALQGWMLRWRG</sequence>
<dbReference type="PROSITE" id="PS50928">
    <property type="entry name" value="ABC_TM1"/>
    <property type="match status" value="1"/>
</dbReference>
<keyword evidence="2 7" id="KW-0813">Transport</keyword>
<proteinExistence type="inferred from homology"/>
<feature type="transmembrane region" description="Helical" evidence="7">
    <location>
        <begin position="32"/>
        <end position="54"/>
    </location>
</feature>
<keyword evidence="5 7" id="KW-1133">Transmembrane helix</keyword>
<keyword evidence="3" id="KW-1003">Cell membrane</keyword>
<evidence type="ECO:0000313" key="10">
    <source>
        <dbReference type="Proteomes" id="UP000292781"/>
    </source>
</evidence>
<feature type="domain" description="ABC transmembrane type-1" evidence="8">
    <location>
        <begin position="25"/>
        <end position="202"/>
    </location>
</feature>
<keyword evidence="6 7" id="KW-0472">Membrane</keyword>
<feature type="transmembrane region" description="Helical" evidence="7">
    <location>
        <begin position="66"/>
        <end position="85"/>
    </location>
</feature>
<evidence type="ECO:0000313" key="9">
    <source>
        <dbReference type="EMBL" id="TBW40815.1"/>
    </source>
</evidence>
<dbReference type="GO" id="GO:0005886">
    <property type="term" value="C:plasma membrane"/>
    <property type="evidence" value="ECO:0007669"/>
    <property type="project" value="UniProtKB-SubCell"/>
</dbReference>
<reference evidence="9 10" key="1">
    <citation type="submission" date="2019-02" db="EMBL/GenBank/DDBJ databases">
        <title>Siculibacillus lacustris gen. nov., sp. nov., a new rosette-forming bacterium isolated from a freshwater crater lake (Lake St. Ana, Romania).</title>
        <authorList>
            <person name="Felfoldi T."/>
            <person name="Marton Z."/>
            <person name="Szabo A."/>
            <person name="Mentes A."/>
            <person name="Boka K."/>
            <person name="Marialigeti K."/>
            <person name="Mathe I."/>
            <person name="Koncz M."/>
            <person name="Schumann P."/>
            <person name="Toth E."/>
        </authorList>
    </citation>
    <scope>NUCLEOTIDE SEQUENCE [LARGE SCALE GENOMIC DNA]</scope>
    <source>
        <strain evidence="9 10">SA-279</strain>
    </source>
</reference>
<dbReference type="PANTHER" id="PTHR30151:SF38">
    <property type="entry name" value="ALIPHATIC SULFONATES TRANSPORT PERMEASE PROTEIN SSUC-RELATED"/>
    <property type="match status" value="1"/>
</dbReference>
<evidence type="ECO:0000256" key="2">
    <source>
        <dbReference type="ARBA" id="ARBA00022448"/>
    </source>
</evidence>
<keyword evidence="10" id="KW-1185">Reference proteome</keyword>
<dbReference type="InterPro" id="IPR035906">
    <property type="entry name" value="MetI-like_sf"/>
</dbReference>
<evidence type="ECO:0000259" key="8">
    <source>
        <dbReference type="PROSITE" id="PS50928"/>
    </source>
</evidence>
<evidence type="ECO:0000256" key="4">
    <source>
        <dbReference type="ARBA" id="ARBA00022692"/>
    </source>
</evidence>
<protein>
    <submittedName>
        <fullName evidence="9">ABC transporter permease</fullName>
    </submittedName>
</protein>
<comment type="caution">
    <text evidence="9">The sequence shown here is derived from an EMBL/GenBank/DDBJ whole genome shotgun (WGS) entry which is preliminary data.</text>
</comment>
<dbReference type="Pfam" id="PF00528">
    <property type="entry name" value="BPD_transp_1"/>
    <property type="match status" value="1"/>
</dbReference>
<comment type="similarity">
    <text evidence="7">Belongs to the binding-protein-dependent transport system permease family.</text>
</comment>
<dbReference type="InterPro" id="IPR000515">
    <property type="entry name" value="MetI-like"/>
</dbReference>
<comment type="subcellular location">
    <subcellularLocation>
        <location evidence="1 7">Cell membrane</location>
        <topology evidence="1 7">Multi-pass membrane protein</topology>
    </subcellularLocation>
</comment>
<evidence type="ECO:0000256" key="6">
    <source>
        <dbReference type="ARBA" id="ARBA00023136"/>
    </source>
</evidence>
<dbReference type="OrthoDB" id="8138334at2"/>
<evidence type="ECO:0000256" key="1">
    <source>
        <dbReference type="ARBA" id="ARBA00004651"/>
    </source>
</evidence>
<dbReference type="AlphaFoldDB" id="A0A4Q9VWT9"/>
<evidence type="ECO:0000256" key="5">
    <source>
        <dbReference type="ARBA" id="ARBA00022989"/>
    </source>
</evidence>
<name>A0A4Q9VWT9_9HYPH</name>
<accession>A0A4Q9VWT9</accession>
<evidence type="ECO:0000256" key="7">
    <source>
        <dbReference type="RuleBase" id="RU363032"/>
    </source>
</evidence>
<feature type="transmembrane region" description="Helical" evidence="7">
    <location>
        <begin position="91"/>
        <end position="110"/>
    </location>
</feature>
<keyword evidence="4 7" id="KW-0812">Transmembrane</keyword>
<gene>
    <name evidence="9" type="ORF">EYW49_02910</name>
</gene>